<gene>
    <name evidence="1" type="primary">Acey_s0029.g1892</name>
    <name evidence="1" type="ORF">Y032_0029g1892</name>
</gene>
<dbReference type="AlphaFoldDB" id="A0A016USM3"/>
<proteinExistence type="predicted"/>
<protein>
    <submittedName>
        <fullName evidence="1">Uncharacterized protein</fullName>
    </submittedName>
</protein>
<name>A0A016USM3_9BILA</name>
<evidence type="ECO:0000313" key="1">
    <source>
        <dbReference type="EMBL" id="EYC17827.1"/>
    </source>
</evidence>
<evidence type="ECO:0000313" key="2">
    <source>
        <dbReference type="Proteomes" id="UP000024635"/>
    </source>
</evidence>
<reference evidence="2" key="1">
    <citation type="journal article" date="2015" name="Nat. Genet.">
        <title>The genome and transcriptome of the zoonotic hookworm Ancylostoma ceylanicum identify infection-specific gene families.</title>
        <authorList>
            <person name="Schwarz E.M."/>
            <person name="Hu Y."/>
            <person name="Antoshechkin I."/>
            <person name="Miller M.M."/>
            <person name="Sternberg P.W."/>
            <person name="Aroian R.V."/>
        </authorList>
    </citation>
    <scope>NUCLEOTIDE SEQUENCE</scope>
    <source>
        <strain evidence="2">HY135</strain>
    </source>
</reference>
<accession>A0A016USM3</accession>
<organism evidence="1 2">
    <name type="scientific">Ancylostoma ceylanicum</name>
    <dbReference type="NCBI Taxonomy" id="53326"/>
    <lineage>
        <taxon>Eukaryota</taxon>
        <taxon>Metazoa</taxon>
        <taxon>Ecdysozoa</taxon>
        <taxon>Nematoda</taxon>
        <taxon>Chromadorea</taxon>
        <taxon>Rhabditida</taxon>
        <taxon>Rhabditina</taxon>
        <taxon>Rhabditomorpha</taxon>
        <taxon>Strongyloidea</taxon>
        <taxon>Ancylostomatidae</taxon>
        <taxon>Ancylostomatinae</taxon>
        <taxon>Ancylostoma</taxon>
    </lineage>
</organism>
<keyword evidence="2" id="KW-1185">Reference proteome</keyword>
<comment type="caution">
    <text evidence="1">The sequence shown here is derived from an EMBL/GenBank/DDBJ whole genome shotgun (WGS) entry which is preliminary data.</text>
</comment>
<dbReference type="EMBL" id="JARK01001365">
    <property type="protein sequence ID" value="EYC17827.1"/>
    <property type="molecule type" value="Genomic_DNA"/>
</dbReference>
<dbReference type="Proteomes" id="UP000024635">
    <property type="component" value="Unassembled WGS sequence"/>
</dbReference>
<sequence length="159" mass="17414">MRDVNHLELSNTGSRTMFCQRTLFLLQTTLTVDGIKQATSNEICVVLSQPLPAKSVQYCILYMIRLPIHVSPLLKKSASAAGDSSRGMVGCFGTTFVPHLDNGSNQTGVILVDIVYLFKGLLGSNNSNHFLVYDSWSRAPRAYSEPADLSSVEMQPSSQ</sequence>